<proteinExistence type="predicted"/>
<sequence length="217" mass="22586">MTKPNLILFAAAGLAIAGPCKPGSSIAQTSEVSVSYSVTRSSVANVATSTVETLSALITDTTKLTNEETTTLSSTQIASDTTLDTMFFYTETATAETTTGLPTELLADTTLATIAVSLSSSETLSGLAATTSATADEPYECVGSIRIQHDYYRAIRGGYLGPQTWNDCAQLCEEDLSCYAFSHNSANSCWNAAAGDVVAQAEGQGWTSGVKGTCPQD</sequence>
<keyword evidence="1" id="KW-0732">Signal</keyword>
<feature type="signal peptide" evidence="1">
    <location>
        <begin position="1"/>
        <end position="17"/>
    </location>
</feature>
<feature type="chain" id="PRO_5042157554" description="Apple domain-containing protein" evidence="1">
    <location>
        <begin position="18"/>
        <end position="217"/>
    </location>
</feature>
<keyword evidence="3" id="KW-1185">Reference proteome</keyword>
<evidence type="ECO:0000313" key="3">
    <source>
        <dbReference type="Proteomes" id="UP001187734"/>
    </source>
</evidence>
<dbReference type="Proteomes" id="UP001187734">
    <property type="component" value="Unassembled WGS sequence"/>
</dbReference>
<evidence type="ECO:0000256" key="1">
    <source>
        <dbReference type="SAM" id="SignalP"/>
    </source>
</evidence>
<name>A0AAE8MB22_9HYPO</name>
<organism evidence="2 3">
    <name type="scientific">Fusarium torulosum</name>
    <dbReference type="NCBI Taxonomy" id="33205"/>
    <lineage>
        <taxon>Eukaryota</taxon>
        <taxon>Fungi</taxon>
        <taxon>Dikarya</taxon>
        <taxon>Ascomycota</taxon>
        <taxon>Pezizomycotina</taxon>
        <taxon>Sordariomycetes</taxon>
        <taxon>Hypocreomycetidae</taxon>
        <taxon>Hypocreales</taxon>
        <taxon>Nectriaceae</taxon>
        <taxon>Fusarium</taxon>
    </lineage>
</organism>
<dbReference type="AlphaFoldDB" id="A0AAE8MB22"/>
<protein>
    <recommendedName>
        <fullName evidence="4">Apple domain-containing protein</fullName>
    </recommendedName>
</protein>
<dbReference type="Gene3D" id="3.50.4.10">
    <property type="entry name" value="Hepatocyte Growth Factor"/>
    <property type="match status" value="1"/>
</dbReference>
<evidence type="ECO:0000313" key="2">
    <source>
        <dbReference type="EMBL" id="SPJ78530.1"/>
    </source>
</evidence>
<gene>
    <name evidence="2" type="ORF">FTOL_06919</name>
</gene>
<evidence type="ECO:0008006" key="4">
    <source>
        <dbReference type="Google" id="ProtNLM"/>
    </source>
</evidence>
<reference evidence="2" key="1">
    <citation type="submission" date="2018-03" db="EMBL/GenBank/DDBJ databases">
        <authorList>
            <person name="Guldener U."/>
        </authorList>
    </citation>
    <scope>NUCLEOTIDE SEQUENCE</scope>
</reference>
<dbReference type="EMBL" id="ONZP01000231">
    <property type="protein sequence ID" value="SPJ78530.1"/>
    <property type="molecule type" value="Genomic_DNA"/>
</dbReference>
<comment type="caution">
    <text evidence="2">The sequence shown here is derived from an EMBL/GenBank/DDBJ whole genome shotgun (WGS) entry which is preliminary data.</text>
</comment>
<accession>A0AAE8MB22</accession>